<organism evidence="2 4">
    <name type="scientific">Didymodactylos carnosus</name>
    <dbReference type="NCBI Taxonomy" id="1234261"/>
    <lineage>
        <taxon>Eukaryota</taxon>
        <taxon>Metazoa</taxon>
        <taxon>Spiralia</taxon>
        <taxon>Gnathifera</taxon>
        <taxon>Rotifera</taxon>
        <taxon>Eurotatoria</taxon>
        <taxon>Bdelloidea</taxon>
        <taxon>Philodinida</taxon>
        <taxon>Philodinidae</taxon>
        <taxon>Didymodactylos</taxon>
    </lineage>
</organism>
<feature type="coiled-coil region" evidence="1">
    <location>
        <begin position="23"/>
        <end position="50"/>
    </location>
</feature>
<dbReference type="EMBL" id="CAJNOQ010003269">
    <property type="protein sequence ID" value="CAF1003827.1"/>
    <property type="molecule type" value="Genomic_DNA"/>
</dbReference>
<dbReference type="Proteomes" id="UP000663829">
    <property type="component" value="Unassembled WGS sequence"/>
</dbReference>
<evidence type="ECO:0000313" key="2">
    <source>
        <dbReference type="EMBL" id="CAF1003827.1"/>
    </source>
</evidence>
<dbReference type="Proteomes" id="UP000681722">
    <property type="component" value="Unassembled WGS sequence"/>
</dbReference>
<protein>
    <submittedName>
        <fullName evidence="2">Uncharacterized protein</fullName>
    </submittedName>
</protein>
<keyword evidence="4" id="KW-1185">Reference proteome</keyword>
<accession>A0A814H016</accession>
<dbReference type="OrthoDB" id="5989141at2759"/>
<name>A0A814H016_9BILA</name>
<keyword evidence="1" id="KW-0175">Coiled coil</keyword>
<dbReference type="EMBL" id="CAJOBC010003269">
    <property type="protein sequence ID" value="CAF3775202.1"/>
    <property type="molecule type" value="Genomic_DNA"/>
</dbReference>
<dbReference type="AlphaFoldDB" id="A0A814H016"/>
<reference evidence="2" key="1">
    <citation type="submission" date="2021-02" db="EMBL/GenBank/DDBJ databases">
        <authorList>
            <person name="Nowell W R."/>
        </authorList>
    </citation>
    <scope>NUCLEOTIDE SEQUENCE</scope>
</reference>
<evidence type="ECO:0000256" key="1">
    <source>
        <dbReference type="SAM" id="Coils"/>
    </source>
</evidence>
<comment type="caution">
    <text evidence="2">The sequence shown here is derived from an EMBL/GenBank/DDBJ whole genome shotgun (WGS) entry which is preliminary data.</text>
</comment>
<sequence length="102" mass="11491">MTKMIITSKSFTDAIGGIIETQLKQYVNHSEQLEAELKQINARAVKFQSKLDVLDQYSKRRDLIIHGIPLTPGENPSQVVLDLAKSVSVNLDIKDLYATHRL</sequence>
<proteinExistence type="predicted"/>
<evidence type="ECO:0000313" key="4">
    <source>
        <dbReference type="Proteomes" id="UP000663829"/>
    </source>
</evidence>
<evidence type="ECO:0000313" key="3">
    <source>
        <dbReference type="EMBL" id="CAF3775202.1"/>
    </source>
</evidence>
<gene>
    <name evidence="2" type="ORF">GPM918_LOCUS13903</name>
    <name evidence="3" type="ORF">SRO942_LOCUS13903</name>
</gene>